<dbReference type="Proteomes" id="UP000634136">
    <property type="component" value="Unassembled WGS sequence"/>
</dbReference>
<sequence>MGLCKFQPISQSQSFNQRSRGRINLRAGGCHLTSSLSPDGPKGTDPSSVPLFTIRQKSEAKALADLTMLIGSKELPSIVTQHLDFQICQLIVATRAFSFSVKRAPSERILYHQSSILLKPNISDLKWAHRILRALSLEKIRFSGNGIRANPPEKVFNFGDSSHAPNKLPQTIFNTERRTRAPSRSDFLLASGYKVARFDHILPIFQAIFDKVRDQLLPVHLIPALSQDFETMKGGNPWVLPEFNLPTTPNPPADISLQQVSSLKKARPGPRSPSTLAS</sequence>
<name>A0A834WBU8_9FABA</name>
<accession>A0A834WBU8</accession>
<evidence type="ECO:0000313" key="3">
    <source>
        <dbReference type="Proteomes" id="UP000634136"/>
    </source>
</evidence>
<organism evidence="2 3">
    <name type="scientific">Senna tora</name>
    <dbReference type="NCBI Taxonomy" id="362788"/>
    <lineage>
        <taxon>Eukaryota</taxon>
        <taxon>Viridiplantae</taxon>
        <taxon>Streptophyta</taxon>
        <taxon>Embryophyta</taxon>
        <taxon>Tracheophyta</taxon>
        <taxon>Spermatophyta</taxon>
        <taxon>Magnoliopsida</taxon>
        <taxon>eudicotyledons</taxon>
        <taxon>Gunneridae</taxon>
        <taxon>Pentapetalae</taxon>
        <taxon>rosids</taxon>
        <taxon>fabids</taxon>
        <taxon>Fabales</taxon>
        <taxon>Fabaceae</taxon>
        <taxon>Caesalpinioideae</taxon>
        <taxon>Cassia clade</taxon>
        <taxon>Senna</taxon>
    </lineage>
</organism>
<evidence type="ECO:0000313" key="2">
    <source>
        <dbReference type="EMBL" id="KAF7811489.1"/>
    </source>
</evidence>
<keyword evidence="3" id="KW-1185">Reference proteome</keyword>
<protein>
    <submittedName>
        <fullName evidence="2">Uncharacterized protein</fullName>
    </submittedName>
</protein>
<feature type="region of interest" description="Disordered" evidence="1">
    <location>
        <begin position="249"/>
        <end position="278"/>
    </location>
</feature>
<dbReference type="EMBL" id="JAAIUW010000010">
    <property type="protein sequence ID" value="KAF7811489.1"/>
    <property type="molecule type" value="Genomic_DNA"/>
</dbReference>
<reference evidence="2" key="1">
    <citation type="submission" date="2020-09" db="EMBL/GenBank/DDBJ databases">
        <title>Genome-Enabled Discovery of Anthraquinone Biosynthesis in Senna tora.</title>
        <authorList>
            <person name="Kang S.-H."/>
            <person name="Pandey R.P."/>
            <person name="Lee C.-M."/>
            <person name="Sim J.-S."/>
            <person name="Jeong J.-T."/>
            <person name="Choi B.-S."/>
            <person name="Jung M."/>
            <person name="Ginzburg D."/>
            <person name="Zhao K."/>
            <person name="Won S.Y."/>
            <person name="Oh T.-J."/>
            <person name="Yu Y."/>
            <person name="Kim N.-H."/>
            <person name="Lee O.R."/>
            <person name="Lee T.-H."/>
            <person name="Bashyal P."/>
            <person name="Kim T.-S."/>
            <person name="Lee W.-H."/>
            <person name="Kawkins C."/>
            <person name="Kim C.-K."/>
            <person name="Kim J.S."/>
            <person name="Ahn B.O."/>
            <person name="Rhee S.Y."/>
            <person name="Sohng J.K."/>
        </authorList>
    </citation>
    <scope>NUCLEOTIDE SEQUENCE</scope>
    <source>
        <tissue evidence="2">Leaf</tissue>
    </source>
</reference>
<dbReference type="AlphaFoldDB" id="A0A834WBU8"/>
<proteinExistence type="predicted"/>
<evidence type="ECO:0000256" key="1">
    <source>
        <dbReference type="SAM" id="MobiDB-lite"/>
    </source>
</evidence>
<gene>
    <name evidence="2" type="ORF">G2W53_032465</name>
</gene>
<comment type="caution">
    <text evidence="2">The sequence shown here is derived from an EMBL/GenBank/DDBJ whole genome shotgun (WGS) entry which is preliminary data.</text>
</comment>